<dbReference type="Proteomes" id="UP000321915">
    <property type="component" value="Segment"/>
</dbReference>
<gene>
    <name evidence="1" type="primary">122</name>
    <name evidence="1" type="ORF">SEA_QUI_122</name>
</gene>
<keyword evidence="2" id="KW-1185">Reference proteome</keyword>
<name>A0A5B8WH35_9CAUD</name>
<proteinExistence type="predicted"/>
<organism evidence="1 2">
    <name type="scientific">Arthrobacter phage Qui</name>
    <dbReference type="NCBI Taxonomy" id="2603260"/>
    <lineage>
        <taxon>Viruses</taxon>
        <taxon>Duplodnaviria</taxon>
        <taxon>Heunggongvirae</taxon>
        <taxon>Uroviricota</taxon>
        <taxon>Caudoviricetes</taxon>
        <taxon>Quivirus</taxon>
        <taxon>Quivirus qui</taxon>
    </lineage>
</organism>
<accession>A0A5B8WH35</accession>
<evidence type="ECO:0000313" key="2">
    <source>
        <dbReference type="Proteomes" id="UP000321915"/>
    </source>
</evidence>
<evidence type="ECO:0000313" key="1">
    <source>
        <dbReference type="EMBL" id="QED11611.1"/>
    </source>
</evidence>
<dbReference type="RefSeq" id="YP_010660488.1">
    <property type="nucleotide sequence ID" value="NC_070877.1"/>
</dbReference>
<dbReference type="GeneID" id="77936483"/>
<dbReference type="EMBL" id="MN183282">
    <property type="protein sequence ID" value="QED11611.1"/>
    <property type="molecule type" value="Genomic_DNA"/>
</dbReference>
<sequence>MTSVTPEEAQAYLTKVVEKAHTSGVSDGFTLAIECLESILTEAGLTQRIGLALGISALKQAKNIVDHEGTN</sequence>
<reference evidence="1 2" key="1">
    <citation type="submission" date="2019-07" db="EMBL/GenBank/DDBJ databases">
        <authorList>
            <person name="Abdullah A."/>
            <person name="Lima G.C."/>
            <person name="Cuneo C.K."/>
            <person name="Ennest D.C."/>
            <person name="Fritz K.J."/>
            <person name="Johnson B.T."/>
            <person name="Larson S.M."/>
            <person name="Lemunyete M.N."/>
            <person name="Murray M.B."/>
            <person name="Osmond D.E."/>
            <person name="Patras K.A."/>
            <person name="Ransibrahmanakul S."/>
            <person name="Simpson K.A."/>
            <person name="Thull B.S."/>
            <person name="Wetzel S."/>
            <person name="Bonilla J.A."/>
            <person name="Klyczek K."/>
            <person name="Garlena R.A."/>
            <person name="Russell D.A."/>
            <person name="Pope W.H."/>
            <person name="Jacobs-Sera D."/>
            <person name="Hatfull G.F."/>
        </authorList>
    </citation>
    <scope>NUCLEOTIDE SEQUENCE [LARGE SCALE GENOMIC DNA]</scope>
</reference>
<dbReference type="KEGG" id="vg:77936483"/>
<protein>
    <submittedName>
        <fullName evidence="1">Uncharacterized protein</fullName>
    </submittedName>
</protein>